<dbReference type="EMBL" id="JMIX01000009">
    <property type="protein sequence ID" value="KEO92518.1"/>
    <property type="molecule type" value="Genomic_DNA"/>
</dbReference>
<name>A0A074MKW7_9SPHN</name>
<evidence type="ECO:0000313" key="1">
    <source>
        <dbReference type="EMBL" id="KEO92518.1"/>
    </source>
</evidence>
<proteinExistence type="predicted"/>
<keyword evidence="2" id="KW-1185">Reference proteome</keyword>
<evidence type="ECO:0000313" key="2">
    <source>
        <dbReference type="Proteomes" id="UP000027866"/>
    </source>
</evidence>
<organism evidence="1 2">
    <name type="scientific">Erythrobacter litoralis</name>
    <dbReference type="NCBI Taxonomy" id="39960"/>
    <lineage>
        <taxon>Bacteria</taxon>
        <taxon>Pseudomonadati</taxon>
        <taxon>Pseudomonadota</taxon>
        <taxon>Alphaproteobacteria</taxon>
        <taxon>Sphingomonadales</taxon>
        <taxon>Erythrobacteraceae</taxon>
        <taxon>Erythrobacter/Porphyrobacter group</taxon>
        <taxon>Erythrobacter</taxon>
    </lineage>
</organism>
<accession>A0A074MKW7</accession>
<gene>
    <name evidence="1" type="ORF">EH32_14760</name>
</gene>
<dbReference type="PATRIC" id="fig|39960.10.peg.1416"/>
<dbReference type="RefSeq" id="WP_236922319.1">
    <property type="nucleotide sequence ID" value="NZ_CP017057.1"/>
</dbReference>
<protein>
    <recommendedName>
        <fullName evidence="3">Urease-associated protein</fullName>
    </recommendedName>
</protein>
<reference evidence="1 2" key="1">
    <citation type="submission" date="2014-04" db="EMBL/GenBank/DDBJ databases">
        <title>A comprehensive comparison of genomes of Erythrobacter spp. Strains.</title>
        <authorList>
            <person name="Zheng Q."/>
        </authorList>
    </citation>
    <scope>NUCLEOTIDE SEQUENCE [LARGE SCALE GENOMIC DNA]</scope>
    <source>
        <strain evidence="1 2">DSM 8509</strain>
    </source>
</reference>
<dbReference type="AlphaFoldDB" id="A0A074MKW7"/>
<dbReference type="InterPro" id="IPR011727">
    <property type="entry name" value="CHP02117"/>
</dbReference>
<evidence type="ECO:0008006" key="3">
    <source>
        <dbReference type="Google" id="ProtNLM"/>
    </source>
</evidence>
<comment type="caution">
    <text evidence="1">The sequence shown here is derived from an EMBL/GenBank/DDBJ whole genome shotgun (WGS) entry which is preliminary data.</text>
</comment>
<dbReference type="Proteomes" id="UP000027866">
    <property type="component" value="Unassembled WGS sequence"/>
</dbReference>
<dbReference type="KEGG" id="elq:Ga0102493_112322"/>
<dbReference type="Pfam" id="PF09601">
    <property type="entry name" value="DUF2459"/>
    <property type="match status" value="1"/>
</dbReference>
<sequence length="221" mass="24462">MAARDLRRWLLRAALALVALPVLFGLTAWIGSSIPRNAHWQEPGTGVTIMVGDNGVHTEIVMPILAEGHDWRAHFPPADITASARPYTHVAVSWGERTFFLETPTWADFELGNALGAITGGEGLIHVSWYVRPAPSENFRRLRISPEQYRALAANIASDLAPDARSFAGYARHDVFYSARGTYHLGRTCNQWTSDRLAQAGIRTGWWTPLSGGVMKWVPES</sequence>
<dbReference type="NCBIfam" id="TIGR02117">
    <property type="entry name" value="chp_urease_rgn"/>
    <property type="match status" value="1"/>
</dbReference>